<gene>
    <name evidence="8" type="ORF">MCOS_LOCUS1568</name>
</gene>
<dbReference type="PROSITE" id="PS50102">
    <property type="entry name" value="RRM"/>
    <property type="match status" value="1"/>
</dbReference>
<reference evidence="10" key="2">
    <citation type="submission" date="2019-11" db="UniProtKB">
        <authorList>
            <consortium name="WormBaseParasite"/>
        </authorList>
    </citation>
    <scope>IDENTIFICATION</scope>
</reference>
<dbReference type="EMBL" id="UXSR01000203">
    <property type="protein sequence ID" value="VDD75565.1"/>
    <property type="molecule type" value="Genomic_DNA"/>
</dbReference>
<dbReference type="GO" id="GO:0000447">
    <property type="term" value="P:endonucleolytic cleavage in ITS1 to separate SSU-rRNA from 5.8S rRNA and LSU-rRNA from tricistronic rRNA transcript (SSU-rRNA, 5.8S rRNA, LSU-rRNA)"/>
    <property type="evidence" value="ECO:0007669"/>
    <property type="project" value="TreeGrafter"/>
</dbReference>
<evidence type="ECO:0000256" key="4">
    <source>
        <dbReference type="ARBA" id="ARBA00022884"/>
    </source>
</evidence>
<protein>
    <recommendedName>
        <fullName evidence="3">Activator of basal transcription 1</fullName>
    </recommendedName>
</protein>
<dbReference type="AlphaFoldDB" id="A0A0R3U4I9"/>
<evidence type="ECO:0000256" key="3">
    <source>
        <dbReference type="ARBA" id="ARBA00020737"/>
    </source>
</evidence>
<dbReference type="InterPro" id="IPR000504">
    <property type="entry name" value="RRM_dom"/>
</dbReference>
<dbReference type="WBParaSite" id="MCU_006588-RA">
    <property type="protein sequence ID" value="MCU_006588-RA"/>
    <property type="gene ID" value="MCU_006588"/>
</dbReference>
<dbReference type="STRING" id="53468.A0A0R3U4I9"/>
<dbReference type="InterPro" id="IPR012677">
    <property type="entry name" value="Nucleotide-bd_a/b_plait_sf"/>
</dbReference>
<dbReference type="GO" id="GO:0000480">
    <property type="term" value="P:endonucleolytic cleavage in 5'-ETS of tricistronic rRNA transcript (SSU-rRNA, 5.8S rRNA, LSU-rRNA)"/>
    <property type="evidence" value="ECO:0007669"/>
    <property type="project" value="TreeGrafter"/>
</dbReference>
<dbReference type="InterPro" id="IPR035979">
    <property type="entry name" value="RBD_domain_sf"/>
</dbReference>
<keyword evidence="4 6" id="KW-0694">RNA-binding</keyword>
<dbReference type="InterPro" id="IPR039119">
    <property type="entry name" value="ABT1/Esf2"/>
</dbReference>
<accession>A0A0R3U4I9</accession>
<evidence type="ECO:0000313" key="8">
    <source>
        <dbReference type="EMBL" id="VDD75565.1"/>
    </source>
</evidence>
<keyword evidence="5" id="KW-0539">Nucleus</keyword>
<name>A0A0R3U4I9_MESCO</name>
<evidence type="ECO:0000256" key="5">
    <source>
        <dbReference type="ARBA" id="ARBA00023242"/>
    </source>
</evidence>
<dbReference type="InterPro" id="IPR034353">
    <property type="entry name" value="ABT1/ESF2_RRM"/>
</dbReference>
<evidence type="ECO:0000259" key="7">
    <source>
        <dbReference type="PROSITE" id="PS50102"/>
    </source>
</evidence>
<dbReference type="Pfam" id="PF00076">
    <property type="entry name" value="RRM_1"/>
    <property type="match status" value="1"/>
</dbReference>
<dbReference type="Proteomes" id="UP000267029">
    <property type="component" value="Unassembled WGS sequence"/>
</dbReference>
<evidence type="ECO:0000256" key="2">
    <source>
        <dbReference type="ARBA" id="ARBA00005819"/>
    </source>
</evidence>
<evidence type="ECO:0000313" key="10">
    <source>
        <dbReference type="WBParaSite" id="MCU_006588-RA"/>
    </source>
</evidence>
<dbReference type="CDD" id="cd12263">
    <property type="entry name" value="RRM_ABT1_like"/>
    <property type="match status" value="1"/>
</dbReference>
<evidence type="ECO:0000256" key="1">
    <source>
        <dbReference type="ARBA" id="ARBA00004604"/>
    </source>
</evidence>
<comment type="similarity">
    <text evidence="2">Belongs to the ESF2/ABP1 family.</text>
</comment>
<comment type="subcellular location">
    <subcellularLocation>
        <location evidence="1">Nucleus</location>
        <location evidence="1">Nucleolus</location>
    </subcellularLocation>
</comment>
<dbReference type="GO" id="GO:0005730">
    <property type="term" value="C:nucleolus"/>
    <property type="evidence" value="ECO:0007669"/>
    <property type="project" value="UniProtKB-SubCell"/>
</dbReference>
<feature type="domain" description="RRM" evidence="7">
    <location>
        <begin position="19"/>
        <end position="94"/>
    </location>
</feature>
<dbReference type="PANTHER" id="PTHR12311:SF7">
    <property type="entry name" value="ACTIVATOR OF BASAL TRANSCRIPTION 1"/>
    <property type="match status" value="1"/>
</dbReference>
<dbReference type="GO" id="GO:0034462">
    <property type="term" value="P:small-subunit processome assembly"/>
    <property type="evidence" value="ECO:0007669"/>
    <property type="project" value="TreeGrafter"/>
</dbReference>
<dbReference type="SUPFAM" id="SSF54928">
    <property type="entry name" value="RNA-binding domain, RBD"/>
    <property type="match status" value="1"/>
</dbReference>
<dbReference type="GO" id="GO:0000472">
    <property type="term" value="P:endonucleolytic cleavage to generate mature 5'-end of SSU-rRNA from (SSU-rRNA, 5.8S rRNA, LSU-rRNA)"/>
    <property type="evidence" value="ECO:0007669"/>
    <property type="project" value="TreeGrafter"/>
</dbReference>
<organism evidence="10">
    <name type="scientific">Mesocestoides corti</name>
    <name type="common">Flatworm</name>
    <dbReference type="NCBI Taxonomy" id="53468"/>
    <lineage>
        <taxon>Eukaryota</taxon>
        <taxon>Metazoa</taxon>
        <taxon>Spiralia</taxon>
        <taxon>Lophotrochozoa</taxon>
        <taxon>Platyhelminthes</taxon>
        <taxon>Cestoda</taxon>
        <taxon>Eucestoda</taxon>
        <taxon>Cyclophyllidea</taxon>
        <taxon>Mesocestoididae</taxon>
        <taxon>Mesocestoides</taxon>
    </lineage>
</organism>
<evidence type="ECO:0000313" key="9">
    <source>
        <dbReference type="Proteomes" id="UP000267029"/>
    </source>
</evidence>
<dbReference type="Gene3D" id="3.30.70.330">
    <property type="match status" value="1"/>
</dbReference>
<evidence type="ECO:0000256" key="6">
    <source>
        <dbReference type="PROSITE-ProRule" id="PRU00176"/>
    </source>
</evidence>
<dbReference type="GO" id="GO:0003723">
    <property type="term" value="F:RNA binding"/>
    <property type="evidence" value="ECO:0007669"/>
    <property type="project" value="UniProtKB-UniRule"/>
</dbReference>
<dbReference type="OrthoDB" id="287393at2759"/>
<reference evidence="8 9" key="1">
    <citation type="submission" date="2018-10" db="EMBL/GenBank/DDBJ databases">
        <authorList>
            <consortium name="Pathogen Informatics"/>
        </authorList>
    </citation>
    <scope>NUCLEOTIDE SEQUENCE [LARGE SCALE GENOMIC DNA]</scope>
</reference>
<proteinExistence type="inferred from homology"/>
<keyword evidence="9" id="KW-1185">Reference proteome</keyword>
<dbReference type="PANTHER" id="PTHR12311">
    <property type="entry name" value="ACTIVATOR OF BASAL TRANSCRIPTION 1"/>
    <property type="match status" value="1"/>
</dbReference>
<sequence length="219" mass="25425">MSEDEDCRLNDVNSNRIPGVVYFSSIPTGMNVAMLTEELSHFGTVKRVYLVPKKCFRDKTNRQYSEGWVEFSRRKDAKRAARTLNCVEVPGGKRKPWFGELWNVQFLPKVSWGDLFAIERQDEEQRRIQKDRDIIMAKRQARLFKNSLDSHKLEVKLRAAKKTRFKERSAVDLGGYQKPTEEEIKERIARSSRTAPEGIEGFSALTDREFMRNLFSGGL</sequence>